<gene>
    <name evidence="2" type="ORF">DB32_004279</name>
</gene>
<evidence type="ECO:0000259" key="1">
    <source>
        <dbReference type="PROSITE" id="PS51725"/>
    </source>
</evidence>
<dbReference type="EMBL" id="CP011125">
    <property type="protein sequence ID" value="AKF07130.1"/>
    <property type="molecule type" value="Genomic_DNA"/>
</dbReference>
<dbReference type="SUPFAM" id="SSF54909">
    <property type="entry name" value="Dimeric alpha+beta barrel"/>
    <property type="match status" value="1"/>
</dbReference>
<dbReference type="PROSITE" id="PS51725">
    <property type="entry name" value="ABM"/>
    <property type="match status" value="1"/>
</dbReference>
<dbReference type="Proteomes" id="UP000034883">
    <property type="component" value="Chromosome"/>
</dbReference>
<feature type="domain" description="ABM" evidence="1">
    <location>
        <begin position="2"/>
        <end position="91"/>
    </location>
</feature>
<accession>A0A0F6W4E3</accession>
<dbReference type="RefSeq" id="WP_053234424.1">
    <property type="nucleotide sequence ID" value="NZ_CP011125.1"/>
</dbReference>
<dbReference type="PANTHER" id="PTHR34474:SF2">
    <property type="entry name" value="SIGNAL TRANSDUCTION PROTEIN TRAP"/>
    <property type="match status" value="1"/>
</dbReference>
<evidence type="ECO:0000313" key="2">
    <source>
        <dbReference type="EMBL" id="AKF07130.1"/>
    </source>
</evidence>
<protein>
    <submittedName>
        <fullName evidence="2">Antibiotic biosynthesis monooxygenase family protein</fullName>
    </submittedName>
</protein>
<keyword evidence="2" id="KW-0560">Oxidoreductase</keyword>
<dbReference type="Gene3D" id="3.30.70.100">
    <property type="match status" value="1"/>
</dbReference>
<dbReference type="GO" id="GO:0004497">
    <property type="term" value="F:monooxygenase activity"/>
    <property type="evidence" value="ECO:0007669"/>
    <property type="project" value="UniProtKB-KW"/>
</dbReference>
<dbReference type="InterPro" id="IPR011008">
    <property type="entry name" value="Dimeric_a/b-barrel"/>
</dbReference>
<keyword evidence="3" id="KW-1185">Reference proteome</keyword>
<evidence type="ECO:0000313" key="3">
    <source>
        <dbReference type="Proteomes" id="UP000034883"/>
    </source>
</evidence>
<organism evidence="2 3">
    <name type="scientific">Sandaracinus amylolyticus</name>
    <dbReference type="NCBI Taxonomy" id="927083"/>
    <lineage>
        <taxon>Bacteria</taxon>
        <taxon>Pseudomonadati</taxon>
        <taxon>Myxococcota</taxon>
        <taxon>Polyangia</taxon>
        <taxon>Polyangiales</taxon>
        <taxon>Sandaracinaceae</taxon>
        <taxon>Sandaracinus</taxon>
    </lineage>
</organism>
<dbReference type="InterPro" id="IPR007138">
    <property type="entry name" value="ABM_dom"/>
</dbReference>
<dbReference type="InterPro" id="IPR050404">
    <property type="entry name" value="Heme-degrading_MO"/>
</dbReference>
<dbReference type="STRING" id="927083.DB32_004279"/>
<dbReference type="Pfam" id="PF03992">
    <property type="entry name" value="ABM"/>
    <property type="match status" value="1"/>
</dbReference>
<dbReference type="OrthoDB" id="9798115at2"/>
<reference evidence="2 3" key="1">
    <citation type="submission" date="2015-03" db="EMBL/GenBank/DDBJ databases">
        <title>Genome assembly of Sandaracinus amylolyticus DSM 53668.</title>
        <authorList>
            <person name="Sharma G."/>
            <person name="Subramanian S."/>
        </authorList>
    </citation>
    <scope>NUCLEOTIDE SEQUENCE [LARGE SCALE GENOMIC DNA]</scope>
    <source>
        <strain evidence="2 3">DSM 53668</strain>
    </source>
</reference>
<dbReference type="AlphaFoldDB" id="A0A0F6W4E3"/>
<dbReference type="PANTHER" id="PTHR34474">
    <property type="entry name" value="SIGNAL TRANSDUCTION PROTEIN TRAP"/>
    <property type="match status" value="1"/>
</dbReference>
<proteinExistence type="predicted"/>
<keyword evidence="2" id="KW-0503">Monooxygenase</keyword>
<sequence length="93" mass="10575">MIVAISRFSCEATEADEIERRFRARSRLVDGHLGFRGLEVLRSIGARPEFVLVTRWESRAALGAYLKSEDFRAVHAEGEEQDAIFTLYEQVAT</sequence>
<name>A0A0F6W4E3_9BACT</name>
<dbReference type="KEGG" id="samy:DB32_004279"/>